<keyword evidence="5 7" id="KW-0472">Membrane</keyword>
<dbReference type="CDD" id="cd06173">
    <property type="entry name" value="MFS_MefA_like"/>
    <property type="match status" value="1"/>
</dbReference>
<proteinExistence type="predicted"/>
<evidence type="ECO:0000313" key="8">
    <source>
        <dbReference type="EMBL" id="KXU35390.1"/>
    </source>
</evidence>
<evidence type="ECO:0000313" key="9">
    <source>
        <dbReference type="Proteomes" id="UP000071392"/>
    </source>
</evidence>
<dbReference type="AlphaFoldDB" id="A0A139SLL9"/>
<dbReference type="EMBL" id="LSZP01000042">
    <property type="protein sequence ID" value="KXU35390.1"/>
    <property type="molecule type" value="Genomic_DNA"/>
</dbReference>
<comment type="caution">
    <text evidence="8">The sequence shown here is derived from an EMBL/GenBank/DDBJ whole genome shotgun (WGS) entry which is preliminary data.</text>
</comment>
<dbReference type="PANTHER" id="PTHR23513">
    <property type="entry name" value="INTEGRAL MEMBRANE EFFLUX PROTEIN-RELATED"/>
    <property type="match status" value="1"/>
</dbReference>
<feature type="transmembrane region" description="Helical" evidence="7">
    <location>
        <begin position="278"/>
        <end position="295"/>
    </location>
</feature>
<comment type="subcellular location">
    <subcellularLocation>
        <location evidence="1">Cell membrane</location>
        <topology evidence="1">Multi-pass membrane protein</topology>
    </subcellularLocation>
</comment>
<accession>A0A139SLL9</accession>
<feature type="transmembrane region" description="Helical" evidence="7">
    <location>
        <begin position="167"/>
        <end position="185"/>
    </location>
</feature>
<evidence type="ECO:0008006" key="10">
    <source>
        <dbReference type="Google" id="ProtNLM"/>
    </source>
</evidence>
<feature type="transmembrane region" description="Helical" evidence="7">
    <location>
        <begin position="47"/>
        <end position="64"/>
    </location>
</feature>
<dbReference type="InterPro" id="IPR001958">
    <property type="entry name" value="Tet-R_TetA/multi-R_MdtG-like"/>
</dbReference>
<feature type="transmembrane region" description="Helical" evidence="7">
    <location>
        <begin position="235"/>
        <end position="258"/>
    </location>
</feature>
<feature type="transmembrane region" description="Helical" evidence="7">
    <location>
        <begin position="394"/>
        <end position="411"/>
    </location>
</feature>
<evidence type="ECO:0000256" key="5">
    <source>
        <dbReference type="ARBA" id="ARBA00023136"/>
    </source>
</evidence>
<evidence type="ECO:0000256" key="2">
    <source>
        <dbReference type="ARBA" id="ARBA00022475"/>
    </source>
</evidence>
<dbReference type="Pfam" id="PF07690">
    <property type="entry name" value="MFS_1"/>
    <property type="match status" value="1"/>
</dbReference>
<dbReference type="GO" id="GO:0005886">
    <property type="term" value="C:plasma membrane"/>
    <property type="evidence" value="ECO:0007669"/>
    <property type="project" value="UniProtKB-SubCell"/>
</dbReference>
<evidence type="ECO:0000256" key="3">
    <source>
        <dbReference type="ARBA" id="ARBA00022692"/>
    </source>
</evidence>
<dbReference type="InterPro" id="IPR036259">
    <property type="entry name" value="MFS_trans_sf"/>
</dbReference>
<keyword evidence="2" id="KW-1003">Cell membrane</keyword>
<dbReference type="GO" id="GO:0022857">
    <property type="term" value="F:transmembrane transporter activity"/>
    <property type="evidence" value="ECO:0007669"/>
    <property type="project" value="InterPro"/>
</dbReference>
<evidence type="ECO:0000256" key="4">
    <source>
        <dbReference type="ARBA" id="ARBA00022989"/>
    </source>
</evidence>
<dbReference type="STRING" id="1548208.AXK12_05310"/>
<dbReference type="PRINTS" id="PR01035">
    <property type="entry name" value="TCRTETA"/>
</dbReference>
<keyword evidence="9" id="KW-1185">Reference proteome</keyword>
<evidence type="ECO:0000256" key="6">
    <source>
        <dbReference type="SAM" id="MobiDB-lite"/>
    </source>
</evidence>
<feature type="transmembrane region" description="Helical" evidence="7">
    <location>
        <begin position="76"/>
        <end position="96"/>
    </location>
</feature>
<gene>
    <name evidence="8" type="ORF">AXK12_05310</name>
</gene>
<organism evidence="8 9">
    <name type="scientific">Cephaloticoccus capnophilus</name>
    <dbReference type="NCBI Taxonomy" id="1548208"/>
    <lineage>
        <taxon>Bacteria</taxon>
        <taxon>Pseudomonadati</taxon>
        <taxon>Verrucomicrobiota</taxon>
        <taxon>Opitutia</taxon>
        <taxon>Opitutales</taxon>
        <taxon>Opitutaceae</taxon>
        <taxon>Cephaloticoccus</taxon>
    </lineage>
</organism>
<feature type="transmembrane region" description="Helical" evidence="7">
    <location>
        <begin position="139"/>
        <end position="161"/>
    </location>
</feature>
<dbReference type="Gene3D" id="1.20.1250.20">
    <property type="entry name" value="MFS general substrate transporter like domains"/>
    <property type="match status" value="1"/>
</dbReference>
<dbReference type="PANTHER" id="PTHR23513:SF6">
    <property type="entry name" value="MAJOR FACILITATOR SUPERFAMILY ASSOCIATED DOMAIN-CONTAINING PROTEIN"/>
    <property type="match status" value="1"/>
</dbReference>
<dbReference type="RefSeq" id="WP_068711987.1">
    <property type="nucleotide sequence ID" value="NZ_LSZP01000042.1"/>
</dbReference>
<feature type="transmembrane region" description="Helical" evidence="7">
    <location>
        <begin position="302"/>
        <end position="321"/>
    </location>
</feature>
<keyword evidence="3 7" id="KW-0812">Transmembrane</keyword>
<sequence length="420" mass="44998">MKTLLRDFRIRRLIIANILSSMGVGITLITIPWLIVQREGGAELYGWNNIAATIVLLIFAPYYGSWLDKHSRKTALVAGEAFGALTAAAMTAWILATGVSENWQLLLLFFCGVLYYSLHFPAKFAFIQQVFDRRHYQSLLGLMEVQGQIATMLAGGLASVLIDRLPFGLILLFNAATYAASFFILRTLPYRATHLAADDSANHDHPDPTTAAPTPPESPVMSFITGLRWMMGERLAFSVFLICTLAPFIAVMVGGYMFPVYVQTVLEASASVYGRGEVALAIGAILAGLALPRLITGHSQAGLAIGLMGLFLAGLGLLSLVPGTGAFYVALLMLGLGNAGARVVRGSVMLHSVPNALMGRVNVVMATAERLIRTLLMLGAIALISRGLSPTLGFAGLILFMLLSVGLAWATRRAVSPAQS</sequence>
<keyword evidence="4 7" id="KW-1133">Transmembrane helix</keyword>
<feature type="region of interest" description="Disordered" evidence="6">
    <location>
        <begin position="199"/>
        <end position="218"/>
    </location>
</feature>
<dbReference type="Proteomes" id="UP000071392">
    <property type="component" value="Unassembled WGS sequence"/>
</dbReference>
<evidence type="ECO:0000256" key="1">
    <source>
        <dbReference type="ARBA" id="ARBA00004651"/>
    </source>
</evidence>
<feature type="transmembrane region" description="Helical" evidence="7">
    <location>
        <begin position="102"/>
        <end position="118"/>
    </location>
</feature>
<dbReference type="InterPro" id="IPR011701">
    <property type="entry name" value="MFS"/>
</dbReference>
<feature type="transmembrane region" description="Helical" evidence="7">
    <location>
        <begin position="12"/>
        <end position="35"/>
    </location>
</feature>
<dbReference type="SUPFAM" id="SSF103473">
    <property type="entry name" value="MFS general substrate transporter"/>
    <property type="match status" value="1"/>
</dbReference>
<protein>
    <recommendedName>
        <fullName evidence="10">MFS transporter</fullName>
    </recommendedName>
</protein>
<dbReference type="OrthoDB" id="9775268at2"/>
<name>A0A139SLL9_9BACT</name>
<evidence type="ECO:0000256" key="7">
    <source>
        <dbReference type="SAM" id="Phobius"/>
    </source>
</evidence>
<reference evidence="8 9" key="1">
    <citation type="submission" date="2016-02" db="EMBL/GenBank/DDBJ databases">
        <authorList>
            <person name="Wen L."/>
            <person name="He K."/>
            <person name="Yang H."/>
        </authorList>
    </citation>
    <scope>NUCLEOTIDE SEQUENCE [LARGE SCALE GENOMIC DNA]</scope>
    <source>
        <strain evidence="8 9">CV41</strain>
    </source>
</reference>